<gene>
    <name evidence="3" type="ORF">LOC62_02G002704</name>
</gene>
<evidence type="ECO:0000313" key="4">
    <source>
        <dbReference type="Proteomes" id="UP000827549"/>
    </source>
</evidence>
<dbReference type="RefSeq" id="XP_062625202.1">
    <property type="nucleotide sequence ID" value="XM_062769218.1"/>
</dbReference>
<feature type="transmembrane region" description="Helical" evidence="2">
    <location>
        <begin position="28"/>
        <end position="50"/>
    </location>
</feature>
<evidence type="ECO:0000256" key="2">
    <source>
        <dbReference type="SAM" id="Phobius"/>
    </source>
</evidence>
<name>A0AAF1BIV8_9TREE</name>
<feature type="transmembrane region" description="Helical" evidence="2">
    <location>
        <begin position="113"/>
        <end position="131"/>
    </location>
</feature>
<dbReference type="GeneID" id="87805951"/>
<dbReference type="EMBL" id="CP086715">
    <property type="protein sequence ID" value="WOO79170.1"/>
    <property type="molecule type" value="Genomic_DNA"/>
</dbReference>
<keyword evidence="2" id="KW-1133">Transmembrane helix</keyword>
<sequence length="204" mass="21793">MGNELPASIPTRATATTTEHASRTPQHLATTTALALTSALSTLFAVAQLSKAHPPHYLWAVLAAGLATTALLLDLALVALCGAMPVRVLALVFCTVATLVSFAFACVWGGQTWAVYAGCGGATVVAAYRVVTLWPRQREGEQAARSEQESMVGKTAAKQDGTDMCCESRLSDPLLTLQSVLYPKTPIQFSCIRDARYTKPRRRV</sequence>
<feature type="compositionally biased region" description="Polar residues" evidence="1">
    <location>
        <begin position="11"/>
        <end position="25"/>
    </location>
</feature>
<keyword evidence="2" id="KW-0472">Membrane</keyword>
<organism evidence="3 4">
    <name type="scientific">Vanrija pseudolonga</name>
    <dbReference type="NCBI Taxonomy" id="143232"/>
    <lineage>
        <taxon>Eukaryota</taxon>
        <taxon>Fungi</taxon>
        <taxon>Dikarya</taxon>
        <taxon>Basidiomycota</taxon>
        <taxon>Agaricomycotina</taxon>
        <taxon>Tremellomycetes</taxon>
        <taxon>Trichosporonales</taxon>
        <taxon>Trichosporonaceae</taxon>
        <taxon>Vanrija</taxon>
    </lineage>
</organism>
<evidence type="ECO:0000256" key="1">
    <source>
        <dbReference type="SAM" id="MobiDB-lite"/>
    </source>
</evidence>
<accession>A0AAF1BIV8</accession>
<evidence type="ECO:0000313" key="3">
    <source>
        <dbReference type="EMBL" id="WOO79170.1"/>
    </source>
</evidence>
<protein>
    <submittedName>
        <fullName evidence="3">Uncharacterized protein</fullName>
    </submittedName>
</protein>
<dbReference type="Proteomes" id="UP000827549">
    <property type="component" value="Chromosome 2"/>
</dbReference>
<feature type="transmembrane region" description="Helical" evidence="2">
    <location>
        <begin position="88"/>
        <end position="107"/>
    </location>
</feature>
<proteinExistence type="predicted"/>
<keyword evidence="2" id="KW-0812">Transmembrane</keyword>
<reference evidence="3" key="1">
    <citation type="submission" date="2023-10" db="EMBL/GenBank/DDBJ databases">
        <authorList>
            <person name="Noh H."/>
        </authorList>
    </citation>
    <scope>NUCLEOTIDE SEQUENCE</scope>
    <source>
        <strain evidence="3">DUCC4014</strain>
    </source>
</reference>
<keyword evidence="4" id="KW-1185">Reference proteome</keyword>
<feature type="transmembrane region" description="Helical" evidence="2">
    <location>
        <begin position="56"/>
        <end position="81"/>
    </location>
</feature>
<feature type="region of interest" description="Disordered" evidence="1">
    <location>
        <begin position="1"/>
        <end position="25"/>
    </location>
</feature>
<dbReference type="AlphaFoldDB" id="A0AAF1BIV8"/>